<feature type="transmembrane region" description="Helical" evidence="6">
    <location>
        <begin position="319"/>
        <end position="339"/>
    </location>
</feature>
<dbReference type="SUPFAM" id="SSF90112">
    <property type="entry name" value="Neurotransmitter-gated ion-channel transmembrane pore"/>
    <property type="match status" value="1"/>
</dbReference>
<dbReference type="AlphaFoldDB" id="V3ZZ27"/>
<organism evidence="8 9">
    <name type="scientific">Lottia gigantea</name>
    <name type="common">Giant owl limpet</name>
    <dbReference type="NCBI Taxonomy" id="225164"/>
    <lineage>
        <taxon>Eukaryota</taxon>
        <taxon>Metazoa</taxon>
        <taxon>Spiralia</taxon>
        <taxon>Lophotrochozoa</taxon>
        <taxon>Mollusca</taxon>
        <taxon>Gastropoda</taxon>
        <taxon>Patellogastropoda</taxon>
        <taxon>Lottioidea</taxon>
        <taxon>Lottiidae</taxon>
        <taxon>Lottia</taxon>
    </lineage>
</organism>
<feature type="compositionally biased region" description="Low complexity" evidence="5">
    <location>
        <begin position="15"/>
        <end position="25"/>
    </location>
</feature>
<dbReference type="Gene3D" id="2.70.170.10">
    <property type="entry name" value="Neurotransmitter-gated ion-channel ligand-binding domain"/>
    <property type="match status" value="1"/>
</dbReference>
<dbReference type="EMBL" id="KB201362">
    <property type="protein sequence ID" value="ESO96803.1"/>
    <property type="molecule type" value="Genomic_DNA"/>
</dbReference>
<evidence type="ECO:0000256" key="3">
    <source>
        <dbReference type="ARBA" id="ARBA00022989"/>
    </source>
</evidence>
<evidence type="ECO:0000313" key="8">
    <source>
        <dbReference type="EMBL" id="ESO96803.1"/>
    </source>
</evidence>
<dbReference type="GO" id="GO:0004888">
    <property type="term" value="F:transmembrane signaling receptor activity"/>
    <property type="evidence" value="ECO:0007669"/>
    <property type="project" value="InterPro"/>
</dbReference>
<evidence type="ECO:0000256" key="4">
    <source>
        <dbReference type="ARBA" id="ARBA00023136"/>
    </source>
</evidence>
<feature type="transmembrane region" description="Helical" evidence="6">
    <location>
        <begin position="375"/>
        <end position="397"/>
    </location>
</feature>
<dbReference type="Pfam" id="PF02931">
    <property type="entry name" value="Neur_chan_LBD"/>
    <property type="match status" value="1"/>
</dbReference>
<dbReference type="GO" id="GO:0016020">
    <property type="term" value="C:membrane"/>
    <property type="evidence" value="ECO:0007669"/>
    <property type="project" value="UniProtKB-SubCell"/>
</dbReference>
<feature type="transmembrane region" description="Helical" evidence="6">
    <location>
        <begin position="417"/>
        <end position="442"/>
    </location>
</feature>
<dbReference type="InterPro" id="IPR038050">
    <property type="entry name" value="Neuro_actylchol_rec"/>
</dbReference>
<feature type="compositionally biased region" description="Polar residues" evidence="5">
    <location>
        <begin position="55"/>
        <end position="77"/>
    </location>
</feature>
<feature type="region of interest" description="Disordered" evidence="5">
    <location>
        <begin position="1"/>
        <end position="80"/>
    </location>
</feature>
<dbReference type="InterPro" id="IPR036734">
    <property type="entry name" value="Neur_chan_lig-bd_sf"/>
</dbReference>
<feature type="domain" description="Neurotransmitter-gated ion-channel ligand-binding" evidence="7">
    <location>
        <begin position="129"/>
        <end position="318"/>
    </location>
</feature>
<evidence type="ECO:0000256" key="2">
    <source>
        <dbReference type="ARBA" id="ARBA00022692"/>
    </source>
</evidence>
<dbReference type="RefSeq" id="XP_009052304.1">
    <property type="nucleotide sequence ID" value="XM_009054056.1"/>
</dbReference>
<keyword evidence="4 6" id="KW-0472">Membrane</keyword>
<dbReference type="STRING" id="225164.V3ZZ27"/>
<evidence type="ECO:0000313" key="9">
    <source>
        <dbReference type="Proteomes" id="UP000030746"/>
    </source>
</evidence>
<proteinExistence type="predicted"/>
<dbReference type="OMA" id="CMTIQFL"/>
<feature type="compositionally biased region" description="Basic and acidic residues" evidence="5">
    <location>
        <begin position="29"/>
        <end position="38"/>
    </location>
</feature>
<dbReference type="OrthoDB" id="5975154at2759"/>
<sequence>MSVYLLPNQGKRKSGTSSSSSTDGTLLIRRHESQDRRQQSPSHSNTNRPNDTDSPHSPNITTNTNSFTPANVNQTPSPGKDLKLADTFRNLMVTLEKSNAIMQSCANAVINLNEKVTPEKEVKQFLGSRKEKVTVEIKCAFLKIIDIETLDQIFEAEVFVQAKWQEPALAELAAKNDIDNYDPSNYWIPRMTVLNTDGELEWNRRSFTVHFKEEGYEYPVVLLLWRFKGKFRENLELEHFPFDVQDLTIQLSTERSADEVVLIEDQHVLCTVNTRAFQDAQEWSIYQHVETFRDQTTQEYVSSTIHPILFVQCRVKRKIGYFMWNIIFIVLLILALTFSTLPIDPFNADRMSVTITLFLTAVAFKLVVKQSLPTISYLTYLDIYVLATLVFLGLQIAENSVMAGLCRIMSRDEVFVWDVYAVTSLAIILLFFHLLFVIHIYLTAYRRRRLMKQKDRLYQAKKRHLEKYGVMMKADQASALAIKMNQLPHK</sequence>
<dbReference type="Proteomes" id="UP000030746">
    <property type="component" value="Unassembled WGS sequence"/>
</dbReference>
<keyword evidence="9" id="KW-1185">Reference proteome</keyword>
<dbReference type="GeneID" id="20248658"/>
<feature type="compositionally biased region" description="Polar residues" evidence="5">
    <location>
        <begin position="39"/>
        <end position="49"/>
    </location>
</feature>
<dbReference type="InterPro" id="IPR006201">
    <property type="entry name" value="Neur_channel"/>
</dbReference>
<reference evidence="8 9" key="1">
    <citation type="journal article" date="2013" name="Nature">
        <title>Insights into bilaterian evolution from three spiralian genomes.</title>
        <authorList>
            <person name="Simakov O."/>
            <person name="Marletaz F."/>
            <person name="Cho S.J."/>
            <person name="Edsinger-Gonzales E."/>
            <person name="Havlak P."/>
            <person name="Hellsten U."/>
            <person name="Kuo D.H."/>
            <person name="Larsson T."/>
            <person name="Lv J."/>
            <person name="Arendt D."/>
            <person name="Savage R."/>
            <person name="Osoegawa K."/>
            <person name="de Jong P."/>
            <person name="Grimwood J."/>
            <person name="Chapman J.A."/>
            <person name="Shapiro H."/>
            <person name="Aerts A."/>
            <person name="Otillar R.P."/>
            <person name="Terry A.Y."/>
            <person name="Boore J.L."/>
            <person name="Grigoriev I.V."/>
            <person name="Lindberg D.R."/>
            <person name="Seaver E.C."/>
            <person name="Weisblat D.A."/>
            <person name="Putnam N.H."/>
            <person name="Rokhsar D.S."/>
        </authorList>
    </citation>
    <scope>NUCLEOTIDE SEQUENCE [LARGE SCALE GENOMIC DNA]</scope>
</reference>
<dbReference type="Gene3D" id="1.20.58.390">
    <property type="entry name" value="Neurotransmitter-gated ion-channel transmembrane domain"/>
    <property type="match status" value="1"/>
</dbReference>
<dbReference type="CTD" id="20248658"/>
<dbReference type="HOGENOM" id="CLU_037554_1_0_1"/>
<evidence type="ECO:0000256" key="5">
    <source>
        <dbReference type="SAM" id="MobiDB-lite"/>
    </source>
</evidence>
<keyword evidence="3 6" id="KW-1133">Transmembrane helix</keyword>
<evidence type="ECO:0000259" key="7">
    <source>
        <dbReference type="Pfam" id="PF02931"/>
    </source>
</evidence>
<dbReference type="InterPro" id="IPR006202">
    <property type="entry name" value="Neur_chan_lig-bd"/>
</dbReference>
<comment type="subcellular location">
    <subcellularLocation>
        <location evidence="1">Membrane</location>
        <topology evidence="1">Multi-pass membrane protein</topology>
    </subcellularLocation>
</comment>
<dbReference type="GO" id="GO:0005230">
    <property type="term" value="F:extracellular ligand-gated monoatomic ion channel activity"/>
    <property type="evidence" value="ECO:0007669"/>
    <property type="project" value="InterPro"/>
</dbReference>
<protein>
    <recommendedName>
        <fullName evidence="7">Neurotransmitter-gated ion-channel ligand-binding domain-containing protein</fullName>
    </recommendedName>
</protein>
<dbReference type="PANTHER" id="PTHR18945">
    <property type="entry name" value="NEUROTRANSMITTER GATED ION CHANNEL"/>
    <property type="match status" value="1"/>
</dbReference>
<gene>
    <name evidence="8" type="ORF">LOTGIDRAFT_231643</name>
</gene>
<evidence type="ECO:0000256" key="6">
    <source>
        <dbReference type="SAM" id="Phobius"/>
    </source>
</evidence>
<accession>V3ZZ27</accession>
<evidence type="ECO:0000256" key="1">
    <source>
        <dbReference type="ARBA" id="ARBA00004141"/>
    </source>
</evidence>
<dbReference type="KEGG" id="lgi:LOTGIDRAFT_231643"/>
<name>V3ZZ27_LOTGI</name>
<dbReference type="InterPro" id="IPR036719">
    <property type="entry name" value="Neuro-gated_channel_TM_sf"/>
</dbReference>
<dbReference type="SUPFAM" id="SSF63712">
    <property type="entry name" value="Nicotinic receptor ligand binding domain-like"/>
    <property type="match status" value="1"/>
</dbReference>
<feature type="transmembrane region" description="Helical" evidence="6">
    <location>
        <begin position="351"/>
        <end position="368"/>
    </location>
</feature>
<keyword evidence="2 6" id="KW-0812">Transmembrane</keyword>